<reference evidence="6" key="2">
    <citation type="submission" date="2020-09" db="EMBL/GenBank/DDBJ databases">
        <authorList>
            <person name="Kikuchi T."/>
        </authorList>
    </citation>
    <scope>NUCLEOTIDE SEQUENCE</scope>
    <source>
        <strain evidence="6">Ka4C1</strain>
    </source>
</reference>
<accession>A0A1I7S0W5</accession>
<evidence type="ECO:0000313" key="8">
    <source>
        <dbReference type="Proteomes" id="UP000659654"/>
    </source>
</evidence>
<comment type="subcellular location">
    <subcellularLocation>
        <location evidence="1">Membrane</location>
        <topology evidence="1">Multi-pass membrane protein</topology>
    </subcellularLocation>
</comment>
<keyword evidence="3" id="KW-1133">Transmembrane helix</keyword>
<proteinExistence type="predicted"/>
<evidence type="ECO:0000313" key="6">
    <source>
        <dbReference type="EMBL" id="CAD5211359.1"/>
    </source>
</evidence>
<dbReference type="AlphaFoldDB" id="A0A1I7S0W5"/>
<organism evidence="7 9">
    <name type="scientific">Bursaphelenchus xylophilus</name>
    <name type="common">Pinewood nematode worm</name>
    <name type="synonym">Aphelenchoides xylophilus</name>
    <dbReference type="NCBI Taxonomy" id="6326"/>
    <lineage>
        <taxon>Eukaryota</taxon>
        <taxon>Metazoa</taxon>
        <taxon>Ecdysozoa</taxon>
        <taxon>Nematoda</taxon>
        <taxon>Chromadorea</taxon>
        <taxon>Rhabditida</taxon>
        <taxon>Tylenchina</taxon>
        <taxon>Tylenchomorpha</taxon>
        <taxon>Aphelenchoidea</taxon>
        <taxon>Aphelenchoididae</taxon>
        <taxon>Bursaphelenchus</taxon>
    </lineage>
</organism>
<evidence type="ECO:0000259" key="5">
    <source>
        <dbReference type="Pfam" id="PF06271"/>
    </source>
</evidence>
<keyword evidence="8" id="KW-1185">Reference proteome</keyword>
<gene>
    <name evidence="6" type="ORF">BXYJ_LOCUS2389</name>
</gene>
<evidence type="ECO:0000313" key="9">
    <source>
        <dbReference type="WBParaSite" id="BXY_0663900.1"/>
    </source>
</evidence>
<name>A0A1I7S0W5_BURXY</name>
<protein>
    <submittedName>
        <fullName evidence="6">(pine wood nematode) hypothetical protein</fullName>
    </submittedName>
    <submittedName>
        <fullName evidence="9">RDD domain-containing protein</fullName>
    </submittedName>
</protein>
<dbReference type="EMBL" id="CAJFCV020000001">
    <property type="protein sequence ID" value="CAG9088142.1"/>
    <property type="molecule type" value="Genomic_DNA"/>
</dbReference>
<evidence type="ECO:0000256" key="3">
    <source>
        <dbReference type="ARBA" id="ARBA00022989"/>
    </source>
</evidence>
<dbReference type="Pfam" id="PF06271">
    <property type="entry name" value="RDD"/>
    <property type="match status" value="1"/>
</dbReference>
<evidence type="ECO:0000256" key="2">
    <source>
        <dbReference type="ARBA" id="ARBA00022692"/>
    </source>
</evidence>
<dbReference type="GO" id="GO:0016020">
    <property type="term" value="C:membrane"/>
    <property type="evidence" value="ECO:0007669"/>
    <property type="project" value="UniProtKB-SubCell"/>
</dbReference>
<feature type="domain" description="RDD" evidence="5">
    <location>
        <begin position="105"/>
        <end position="208"/>
    </location>
</feature>
<dbReference type="InterPro" id="IPR010432">
    <property type="entry name" value="RDD"/>
</dbReference>
<dbReference type="eggNOG" id="KOG4647">
    <property type="taxonomic scope" value="Eukaryota"/>
</dbReference>
<reference evidence="9" key="1">
    <citation type="submission" date="2016-11" db="UniProtKB">
        <authorList>
            <consortium name="WormBaseParasite"/>
        </authorList>
    </citation>
    <scope>IDENTIFICATION</scope>
</reference>
<dbReference type="PANTHER" id="PTHR13659:SF5">
    <property type="entry name" value="PROTEIN FAM8A1"/>
    <property type="match status" value="1"/>
</dbReference>
<sequence length="279" mass="31938">MAAFPAPWLTIMKEQSSKDAKDYGSAKAYADAVRKWHADTYNWLNSQHQDYIAHNPPTEENVGEDSADINNNGLRRRGPLVRRVFQFVIRGNQSSTVVVEECDIASSSRRIFAELTDFVLLLLLKMVIVYVLVDLELLDLDHLERLISSTTDLDTLIKLTRGLFYAELISKLFSSLFEAFCITYGFYGTPQGCTPGKNLLGLQVVQYQEITEIPNRPNRVRVVRAPYVSLKNSLIRSIFKNMFTNFFFPINIFCYGFSHNRSVYDFAAKTLVIQRRPVL</sequence>
<dbReference type="InterPro" id="IPR039871">
    <property type="entry name" value="FAM8A1"/>
</dbReference>
<dbReference type="WBParaSite" id="BXY_0663900.1">
    <property type="protein sequence ID" value="BXY_0663900.1"/>
    <property type="gene ID" value="BXY_0663900"/>
</dbReference>
<evidence type="ECO:0000313" key="7">
    <source>
        <dbReference type="Proteomes" id="UP000095284"/>
    </source>
</evidence>
<dbReference type="Proteomes" id="UP000095284">
    <property type="component" value="Unplaced"/>
</dbReference>
<evidence type="ECO:0000256" key="1">
    <source>
        <dbReference type="ARBA" id="ARBA00004141"/>
    </source>
</evidence>
<dbReference type="Proteomes" id="UP000659654">
    <property type="component" value="Unassembled WGS sequence"/>
</dbReference>
<keyword evidence="2" id="KW-0812">Transmembrane</keyword>
<dbReference type="EMBL" id="CAJFDI010000001">
    <property type="protein sequence ID" value="CAD5211359.1"/>
    <property type="molecule type" value="Genomic_DNA"/>
</dbReference>
<dbReference type="OrthoDB" id="10061042at2759"/>
<dbReference type="PANTHER" id="PTHR13659">
    <property type="entry name" value="AUTOSOMAL HIGHLY CONSERVED PROTEIN"/>
    <property type="match status" value="1"/>
</dbReference>
<dbReference type="Proteomes" id="UP000582659">
    <property type="component" value="Unassembled WGS sequence"/>
</dbReference>
<evidence type="ECO:0000256" key="4">
    <source>
        <dbReference type="ARBA" id="ARBA00023136"/>
    </source>
</evidence>
<keyword evidence="4" id="KW-0472">Membrane</keyword>